<comment type="caution">
    <text evidence="2">The sequence shown here is derived from an EMBL/GenBank/DDBJ whole genome shotgun (WGS) entry which is preliminary data.</text>
</comment>
<feature type="region of interest" description="Disordered" evidence="1">
    <location>
        <begin position="104"/>
        <end position="129"/>
    </location>
</feature>
<name>A0A432P9P6_9HYPH</name>
<reference evidence="3" key="1">
    <citation type="submission" date="2018-11" db="EMBL/GenBank/DDBJ databases">
        <title>Rhizobium chutanense sp. nov., isolated from root nodules of Phaseolus vulgaris in China.</title>
        <authorList>
            <person name="Huo Y."/>
        </authorList>
    </citation>
    <scope>NUCLEOTIDE SEQUENCE [LARGE SCALE GENOMIC DNA]</scope>
    <source>
        <strain evidence="3">CCBAU 65647</strain>
    </source>
</reference>
<sequence>MIENVTSFDESLQKLVETPFGTSAEELRITAIGSKIEFAKGELQTVQAYIDVVYAGKIVVTTDDGSELATDPLAHLGSVLSNYEQMLFDQIAELEYQQEMLLFPPDDEEDAEDDGLSYNQDTALTPRTS</sequence>
<evidence type="ECO:0000313" key="2">
    <source>
        <dbReference type="EMBL" id="RUM17284.1"/>
    </source>
</evidence>
<feature type="compositionally biased region" description="Polar residues" evidence="1">
    <location>
        <begin position="117"/>
        <end position="129"/>
    </location>
</feature>
<evidence type="ECO:0000313" key="3">
    <source>
        <dbReference type="Proteomes" id="UP000278823"/>
    </source>
</evidence>
<dbReference type="EMBL" id="RJTH01000040">
    <property type="protein sequence ID" value="RUM17284.1"/>
    <property type="molecule type" value="Genomic_DNA"/>
</dbReference>
<dbReference type="Proteomes" id="UP000278823">
    <property type="component" value="Unassembled WGS sequence"/>
</dbReference>
<protein>
    <submittedName>
        <fullName evidence="2">Uncharacterized protein</fullName>
    </submittedName>
</protein>
<dbReference type="AlphaFoldDB" id="A0A432P9P6"/>
<gene>
    <name evidence="2" type="ORF">EFQ99_34595</name>
</gene>
<feature type="compositionally biased region" description="Acidic residues" evidence="1">
    <location>
        <begin position="105"/>
        <end position="115"/>
    </location>
</feature>
<accession>A0A432P9P6</accession>
<organism evidence="2 3">
    <name type="scientific">Rhizobium vallis</name>
    <dbReference type="NCBI Taxonomy" id="634290"/>
    <lineage>
        <taxon>Bacteria</taxon>
        <taxon>Pseudomonadati</taxon>
        <taxon>Pseudomonadota</taxon>
        <taxon>Alphaproteobacteria</taxon>
        <taxon>Hyphomicrobiales</taxon>
        <taxon>Rhizobiaceae</taxon>
        <taxon>Rhizobium/Agrobacterium group</taxon>
        <taxon>Rhizobium</taxon>
    </lineage>
</organism>
<keyword evidence="3" id="KW-1185">Reference proteome</keyword>
<dbReference type="RefSeq" id="WP_126925311.1">
    <property type="nucleotide sequence ID" value="NZ_ML133723.1"/>
</dbReference>
<dbReference type="OrthoDB" id="8379404at2"/>
<evidence type="ECO:0000256" key="1">
    <source>
        <dbReference type="SAM" id="MobiDB-lite"/>
    </source>
</evidence>
<proteinExistence type="predicted"/>